<feature type="transmembrane region" description="Helical" evidence="1">
    <location>
        <begin position="48"/>
        <end position="65"/>
    </location>
</feature>
<dbReference type="Pfam" id="PF18160">
    <property type="entry name" value="SLATT_5"/>
    <property type="match status" value="1"/>
</dbReference>
<sequence length="207" mass="23568">MFNGTQIPPPLHQFYGEMCVKKDSVWFTYKARIQAHKRLEWLDFHSQLLLVWYAILSTALGVLTIRHSTILGPDTDVMATILSVALLGISLAVANRDFRGRAMLMRTNYLALQKLHRGLPEGSTTSPPPPPTPEQISRYDELLAESENHREIDDRIARVFATGPTTRPLTGFEYFSAALWLIMRFLITTLLYALPVLAGFYAFWNRT</sequence>
<keyword evidence="1" id="KW-0812">Transmembrane</keyword>
<feature type="domain" description="SMODS and SLOG-associating 2TM effector" evidence="2">
    <location>
        <begin position="21"/>
        <end position="198"/>
    </location>
</feature>
<evidence type="ECO:0000313" key="3">
    <source>
        <dbReference type="EMBL" id="GBH11514.1"/>
    </source>
</evidence>
<feature type="transmembrane region" description="Helical" evidence="1">
    <location>
        <begin position="77"/>
        <end position="95"/>
    </location>
</feature>
<dbReference type="NCBIfam" id="NF033631">
    <property type="entry name" value="SLATT_5"/>
    <property type="match status" value="1"/>
</dbReference>
<gene>
    <name evidence="3" type="ORF">KPSA1_04955</name>
</gene>
<organism evidence="3 4">
    <name type="scientific">Pseudomonas syringae pv. actinidiae</name>
    <dbReference type="NCBI Taxonomy" id="103796"/>
    <lineage>
        <taxon>Bacteria</taxon>
        <taxon>Pseudomonadati</taxon>
        <taxon>Pseudomonadota</taxon>
        <taxon>Gammaproteobacteria</taxon>
        <taxon>Pseudomonadales</taxon>
        <taxon>Pseudomonadaceae</taxon>
        <taxon>Pseudomonas</taxon>
        <taxon>Pseudomonas syringae</taxon>
    </lineage>
</organism>
<protein>
    <submittedName>
        <fullName evidence="3">Integrase</fullName>
    </submittedName>
</protein>
<keyword evidence="1" id="KW-1133">Transmembrane helix</keyword>
<feature type="transmembrane region" description="Helical" evidence="1">
    <location>
        <begin position="177"/>
        <end position="204"/>
    </location>
</feature>
<evidence type="ECO:0000259" key="2">
    <source>
        <dbReference type="Pfam" id="PF18160"/>
    </source>
</evidence>
<dbReference type="InterPro" id="IPR041115">
    <property type="entry name" value="SLATT_5"/>
</dbReference>
<dbReference type="Proteomes" id="UP000247480">
    <property type="component" value="Unassembled WGS sequence"/>
</dbReference>
<accession>A0A2V0QF05</accession>
<evidence type="ECO:0000256" key="1">
    <source>
        <dbReference type="SAM" id="Phobius"/>
    </source>
</evidence>
<keyword evidence="1" id="KW-0472">Membrane</keyword>
<reference evidence="3 4" key="1">
    <citation type="submission" date="2018-04" db="EMBL/GenBank/DDBJ databases">
        <title>Draft genome sequence of Pseudomonas syringae pv. actinidiae biovar 1 strains isolated from kiwifruit in Kagawa prefecture.</title>
        <authorList>
            <person name="Tabuchi M."/>
            <person name="Saito M."/>
            <person name="Fujiwara S."/>
            <person name="Sasa N."/>
            <person name="Akimitsu K."/>
            <person name="Gomi K."/>
            <person name="Konishi-Sugita S."/>
            <person name="Hamano K."/>
            <person name="Kataoka I."/>
        </authorList>
    </citation>
    <scope>NUCLEOTIDE SEQUENCE [LARGE SCALE GENOMIC DNA]</scope>
    <source>
        <strain evidence="3 4">MAFF212206</strain>
    </source>
</reference>
<comment type="caution">
    <text evidence="3">The sequence shown here is derived from an EMBL/GenBank/DDBJ whole genome shotgun (WGS) entry which is preliminary data.</text>
</comment>
<proteinExistence type="predicted"/>
<dbReference type="EMBL" id="BGJZ01000242">
    <property type="protein sequence ID" value="GBH11514.1"/>
    <property type="molecule type" value="Genomic_DNA"/>
</dbReference>
<dbReference type="AlphaFoldDB" id="A0A2V0QF05"/>
<name>A0A2V0QF05_PSESF</name>
<evidence type="ECO:0000313" key="4">
    <source>
        <dbReference type="Proteomes" id="UP000247480"/>
    </source>
</evidence>